<accession>A0A060ZCN4</accession>
<dbReference type="RefSeq" id="WP_209469119.1">
    <property type="nucleotide sequence ID" value="NZ_BAABDR010000033.1"/>
</dbReference>
<reference evidence="1" key="1">
    <citation type="submission" date="2014-05" db="EMBL/GenBank/DDBJ databases">
        <authorList>
            <person name="Horn Fabian"/>
        </authorList>
    </citation>
    <scope>NUCLEOTIDE SEQUENCE</scope>
</reference>
<evidence type="ECO:0000313" key="1">
    <source>
        <dbReference type="EMBL" id="CDR02275.1"/>
    </source>
</evidence>
<evidence type="ECO:0000313" key="2">
    <source>
        <dbReference type="EMBL" id="MBP2068081.1"/>
    </source>
</evidence>
<reference evidence="2 3" key="2">
    <citation type="submission" date="2021-03" db="EMBL/GenBank/DDBJ databases">
        <title>Genomic Encyclopedia of Type Strains, Phase IV (KMG-IV): sequencing the most valuable type-strain genomes for metagenomic binning, comparative biology and taxonomic classification.</title>
        <authorList>
            <person name="Goeker M."/>
        </authorList>
    </citation>
    <scope>NUCLEOTIDE SEQUENCE [LARGE SCALE GENOMIC DNA]</scope>
    <source>
        <strain evidence="2 3">DSM 41954</strain>
    </source>
</reference>
<keyword evidence="3" id="KW-1185">Reference proteome</keyword>
<sequence>MLTVLDAEDPPVHLVLGSDAPRLIEPGRQRLQNDIDDWAHLTASTDFPTDH</sequence>
<dbReference type="EMBL" id="LK022848">
    <property type="protein sequence ID" value="CDR02275.1"/>
    <property type="molecule type" value="Genomic_DNA"/>
</dbReference>
<gene>
    <name evidence="2" type="ORF">J2Z30_009150</name>
    <name evidence="1" type="ORF">SIRAN693</name>
</gene>
<dbReference type="Proteomes" id="UP000756710">
    <property type="component" value="Unassembled WGS sequence"/>
</dbReference>
<protein>
    <submittedName>
        <fullName evidence="1">Short chain dehydrogenase</fullName>
    </submittedName>
</protein>
<proteinExistence type="predicted"/>
<dbReference type="AlphaFoldDB" id="A0A060ZCN4"/>
<dbReference type="EMBL" id="JAGGLR010000036">
    <property type="protein sequence ID" value="MBP2068081.1"/>
    <property type="molecule type" value="Genomic_DNA"/>
</dbReference>
<organism evidence="1">
    <name type="scientific">Streptomyces iranensis</name>
    <dbReference type="NCBI Taxonomy" id="576784"/>
    <lineage>
        <taxon>Bacteria</taxon>
        <taxon>Bacillati</taxon>
        <taxon>Actinomycetota</taxon>
        <taxon>Actinomycetes</taxon>
        <taxon>Kitasatosporales</taxon>
        <taxon>Streptomycetaceae</taxon>
        <taxon>Streptomyces</taxon>
        <taxon>Streptomyces violaceusniger group</taxon>
    </lineage>
</organism>
<dbReference type="HOGENOM" id="CLU_3104387_0_0_11"/>
<name>A0A060ZCN4_9ACTN</name>
<evidence type="ECO:0000313" key="3">
    <source>
        <dbReference type="Proteomes" id="UP000756710"/>
    </source>
</evidence>